<accession>W6ZGK1</accession>
<dbReference type="RefSeq" id="XP_007686850.1">
    <property type="nucleotide sequence ID" value="XM_007688660.1"/>
</dbReference>
<keyword evidence="2" id="KW-1185">Reference proteome</keyword>
<proteinExistence type="predicted"/>
<gene>
    <name evidence="1" type="ORF">COCMIDRAFT_92272</name>
</gene>
<dbReference type="HOGENOM" id="CLU_2670707_0_0_1"/>
<reference evidence="1 2" key="1">
    <citation type="journal article" date="2013" name="PLoS Genet.">
        <title>Comparative genome structure, secondary metabolite, and effector coding capacity across Cochliobolus pathogens.</title>
        <authorList>
            <person name="Condon B.J."/>
            <person name="Leng Y."/>
            <person name="Wu D."/>
            <person name="Bushley K.E."/>
            <person name="Ohm R.A."/>
            <person name="Otillar R."/>
            <person name="Martin J."/>
            <person name="Schackwitz W."/>
            <person name="Grimwood J."/>
            <person name="MohdZainudin N."/>
            <person name="Xue C."/>
            <person name="Wang R."/>
            <person name="Manning V.A."/>
            <person name="Dhillon B."/>
            <person name="Tu Z.J."/>
            <person name="Steffenson B.J."/>
            <person name="Salamov A."/>
            <person name="Sun H."/>
            <person name="Lowry S."/>
            <person name="LaButti K."/>
            <person name="Han J."/>
            <person name="Copeland A."/>
            <person name="Lindquist E."/>
            <person name="Barry K."/>
            <person name="Schmutz J."/>
            <person name="Baker S.E."/>
            <person name="Ciuffetti L.M."/>
            <person name="Grigoriev I.V."/>
            <person name="Zhong S."/>
            <person name="Turgeon B.G."/>
        </authorList>
    </citation>
    <scope>NUCLEOTIDE SEQUENCE [LARGE SCALE GENOMIC DNA]</scope>
    <source>
        <strain evidence="1 2">ATCC 44560</strain>
    </source>
</reference>
<dbReference type="KEGG" id="bor:COCMIDRAFT_92272"/>
<dbReference type="AlphaFoldDB" id="W6ZGK1"/>
<organism evidence="1 2">
    <name type="scientific">Bipolaris oryzae ATCC 44560</name>
    <dbReference type="NCBI Taxonomy" id="930090"/>
    <lineage>
        <taxon>Eukaryota</taxon>
        <taxon>Fungi</taxon>
        <taxon>Dikarya</taxon>
        <taxon>Ascomycota</taxon>
        <taxon>Pezizomycotina</taxon>
        <taxon>Dothideomycetes</taxon>
        <taxon>Pleosporomycetidae</taxon>
        <taxon>Pleosporales</taxon>
        <taxon>Pleosporineae</taxon>
        <taxon>Pleosporaceae</taxon>
        <taxon>Bipolaris</taxon>
    </lineage>
</organism>
<sequence>MVEVANFYCSWCNCRVGVQRCFRGYFRVLVHPLLWHEPQLMKVSYAWYVSDVPPSGMQVAASELLERQLRFDLLP</sequence>
<dbReference type="EMBL" id="KI963963">
    <property type="protein sequence ID" value="EUC46634.1"/>
    <property type="molecule type" value="Genomic_DNA"/>
</dbReference>
<dbReference type="GeneID" id="19128043"/>
<protein>
    <submittedName>
        <fullName evidence="1">Uncharacterized protein</fullName>
    </submittedName>
</protein>
<evidence type="ECO:0000313" key="2">
    <source>
        <dbReference type="Proteomes" id="UP000054032"/>
    </source>
</evidence>
<name>W6ZGK1_COCMI</name>
<dbReference type="Proteomes" id="UP000054032">
    <property type="component" value="Unassembled WGS sequence"/>
</dbReference>
<evidence type="ECO:0000313" key="1">
    <source>
        <dbReference type="EMBL" id="EUC46634.1"/>
    </source>
</evidence>